<accession>A0ABV0SHI7</accession>
<proteinExistence type="predicted"/>
<dbReference type="EMBL" id="JAHRIN010078809">
    <property type="protein sequence ID" value="MEQ2219291.1"/>
    <property type="molecule type" value="Genomic_DNA"/>
</dbReference>
<evidence type="ECO:0000313" key="2">
    <source>
        <dbReference type="Proteomes" id="UP001434883"/>
    </source>
</evidence>
<feature type="non-terminal residue" evidence="1">
    <location>
        <position position="1"/>
    </location>
</feature>
<dbReference type="Proteomes" id="UP001434883">
    <property type="component" value="Unassembled WGS sequence"/>
</dbReference>
<protein>
    <submittedName>
        <fullName evidence="1">Uncharacterized protein</fullName>
    </submittedName>
</protein>
<gene>
    <name evidence="1" type="ORF">XENOCAPTIV_015403</name>
</gene>
<keyword evidence="2" id="KW-1185">Reference proteome</keyword>
<reference evidence="1 2" key="1">
    <citation type="submission" date="2021-06" db="EMBL/GenBank/DDBJ databases">
        <authorList>
            <person name="Palmer J.M."/>
        </authorList>
    </citation>
    <scope>NUCLEOTIDE SEQUENCE [LARGE SCALE GENOMIC DNA]</scope>
    <source>
        <strain evidence="1 2">XC_2019</strain>
        <tissue evidence="1">Muscle</tissue>
    </source>
</reference>
<comment type="caution">
    <text evidence="1">The sequence shown here is derived from an EMBL/GenBank/DDBJ whole genome shotgun (WGS) entry which is preliminary data.</text>
</comment>
<evidence type="ECO:0000313" key="1">
    <source>
        <dbReference type="EMBL" id="MEQ2219291.1"/>
    </source>
</evidence>
<organism evidence="1 2">
    <name type="scientific">Xenoophorus captivus</name>
    <dbReference type="NCBI Taxonomy" id="1517983"/>
    <lineage>
        <taxon>Eukaryota</taxon>
        <taxon>Metazoa</taxon>
        <taxon>Chordata</taxon>
        <taxon>Craniata</taxon>
        <taxon>Vertebrata</taxon>
        <taxon>Euteleostomi</taxon>
        <taxon>Actinopterygii</taxon>
        <taxon>Neopterygii</taxon>
        <taxon>Teleostei</taxon>
        <taxon>Neoteleostei</taxon>
        <taxon>Acanthomorphata</taxon>
        <taxon>Ovalentaria</taxon>
        <taxon>Atherinomorphae</taxon>
        <taxon>Cyprinodontiformes</taxon>
        <taxon>Goodeidae</taxon>
        <taxon>Xenoophorus</taxon>
    </lineage>
</organism>
<sequence>VLQHMRAIQEESDRAREKRLLKEKVGLAGVAAACQLTDLQKEDFCTPINAAVDDCLSWAKVQEGVVRQLVHNLSSAAKDLLESTQTSKN</sequence>
<name>A0ABV0SHI7_9TELE</name>